<reference evidence="2" key="1">
    <citation type="journal article" date="2023" name="Science">
        <title>Genome structures resolve the early diversification of teleost fishes.</title>
        <authorList>
            <person name="Parey E."/>
            <person name="Louis A."/>
            <person name="Montfort J."/>
            <person name="Bouchez O."/>
            <person name="Roques C."/>
            <person name="Iampietro C."/>
            <person name="Lluch J."/>
            <person name="Castinel A."/>
            <person name="Donnadieu C."/>
            <person name="Desvignes T."/>
            <person name="Floi Bucao C."/>
            <person name="Jouanno E."/>
            <person name="Wen M."/>
            <person name="Mejri S."/>
            <person name="Dirks R."/>
            <person name="Jansen H."/>
            <person name="Henkel C."/>
            <person name="Chen W.J."/>
            <person name="Zahm M."/>
            <person name="Cabau C."/>
            <person name="Klopp C."/>
            <person name="Thompson A.W."/>
            <person name="Robinson-Rechavi M."/>
            <person name="Braasch I."/>
            <person name="Lecointre G."/>
            <person name="Bobe J."/>
            <person name="Postlethwait J.H."/>
            <person name="Berthelot C."/>
            <person name="Roest Crollius H."/>
            <person name="Guiguen Y."/>
        </authorList>
    </citation>
    <scope>NUCLEOTIDE SEQUENCE</scope>
    <source>
        <strain evidence="2">WJC10195</strain>
    </source>
</reference>
<sequence length="145" mass="15663">MNPEMTMDSIGNLHGGISVNHDQDLMNSHSSHHSRNTGASLRIHQDLAAASSRSAMVSSMATILDGAGEYRPELSLPLHHAMSMPCDTSPPGMGNERHLHHVDATPTLTPNFYSFGQIPSTSPSPPPPPPASLWERKREFYADAG</sequence>
<evidence type="ECO:0000313" key="2">
    <source>
        <dbReference type="EMBL" id="KAJ8338850.1"/>
    </source>
</evidence>
<dbReference type="Proteomes" id="UP001152622">
    <property type="component" value="Chromosome 17"/>
</dbReference>
<feature type="compositionally biased region" description="Pro residues" evidence="1">
    <location>
        <begin position="122"/>
        <end position="131"/>
    </location>
</feature>
<gene>
    <name evidence="2" type="ORF">SKAU_G00356360</name>
</gene>
<comment type="caution">
    <text evidence="2">The sequence shown here is derived from an EMBL/GenBank/DDBJ whole genome shotgun (WGS) entry which is preliminary data.</text>
</comment>
<feature type="region of interest" description="Disordered" evidence="1">
    <location>
        <begin position="116"/>
        <end position="145"/>
    </location>
</feature>
<dbReference type="AlphaFoldDB" id="A0A9Q1IFN6"/>
<protein>
    <submittedName>
        <fullName evidence="2">Uncharacterized protein</fullName>
    </submittedName>
</protein>
<feature type="compositionally biased region" description="Basic and acidic residues" evidence="1">
    <location>
        <begin position="134"/>
        <end position="145"/>
    </location>
</feature>
<accession>A0A9Q1IFN6</accession>
<keyword evidence="3" id="KW-1185">Reference proteome</keyword>
<evidence type="ECO:0000313" key="3">
    <source>
        <dbReference type="Proteomes" id="UP001152622"/>
    </source>
</evidence>
<evidence type="ECO:0000256" key="1">
    <source>
        <dbReference type="SAM" id="MobiDB-lite"/>
    </source>
</evidence>
<feature type="region of interest" description="Disordered" evidence="1">
    <location>
        <begin position="1"/>
        <end position="37"/>
    </location>
</feature>
<organism evidence="2 3">
    <name type="scientific">Synaphobranchus kaupii</name>
    <name type="common">Kaup's arrowtooth eel</name>
    <dbReference type="NCBI Taxonomy" id="118154"/>
    <lineage>
        <taxon>Eukaryota</taxon>
        <taxon>Metazoa</taxon>
        <taxon>Chordata</taxon>
        <taxon>Craniata</taxon>
        <taxon>Vertebrata</taxon>
        <taxon>Euteleostomi</taxon>
        <taxon>Actinopterygii</taxon>
        <taxon>Neopterygii</taxon>
        <taxon>Teleostei</taxon>
        <taxon>Anguilliformes</taxon>
        <taxon>Synaphobranchidae</taxon>
        <taxon>Synaphobranchus</taxon>
    </lineage>
</organism>
<dbReference type="EMBL" id="JAINUF010000017">
    <property type="protein sequence ID" value="KAJ8338850.1"/>
    <property type="molecule type" value="Genomic_DNA"/>
</dbReference>
<proteinExistence type="predicted"/>
<name>A0A9Q1IFN6_SYNKA</name>